<dbReference type="Proteomes" id="UP000186953">
    <property type="component" value="Unassembled WGS sequence"/>
</dbReference>
<evidence type="ECO:0000313" key="1">
    <source>
        <dbReference type="EMBL" id="SIR14408.1"/>
    </source>
</evidence>
<gene>
    <name evidence="1" type="ORF">SAMN05421797_1076</name>
</gene>
<reference evidence="2" key="1">
    <citation type="submission" date="2017-01" db="EMBL/GenBank/DDBJ databases">
        <authorList>
            <person name="Varghese N."/>
            <person name="Submissions S."/>
        </authorList>
    </citation>
    <scope>NUCLEOTIDE SEQUENCE [LARGE SCALE GENOMIC DNA]</scope>
    <source>
        <strain evidence="2">DSM 15366</strain>
    </source>
</reference>
<dbReference type="EMBL" id="FTMA01000007">
    <property type="protein sequence ID" value="SIR14408.1"/>
    <property type="molecule type" value="Genomic_DNA"/>
</dbReference>
<protein>
    <submittedName>
        <fullName evidence="1">Uncharacterized protein</fullName>
    </submittedName>
</protein>
<organism evidence="1 2">
    <name type="scientific">Maribacter ulvicola</name>
    <dbReference type="NCBI Taxonomy" id="228959"/>
    <lineage>
        <taxon>Bacteria</taxon>
        <taxon>Pseudomonadati</taxon>
        <taxon>Bacteroidota</taxon>
        <taxon>Flavobacteriia</taxon>
        <taxon>Flavobacteriales</taxon>
        <taxon>Flavobacteriaceae</taxon>
        <taxon>Maribacter</taxon>
    </lineage>
</organism>
<evidence type="ECO:0000313" key="2">
    <source>
        <dbReference type="Proteomes" id="UP000186953"/>
    </source>
</evidence>
<proteinExistence type="predicted"/>
<dbReference type="RefSeq" id="WP_076549758.1">
    <property type="nucleotide sequence ID" value="NZ_FTMA01000007.1"/>
</dbReference>
<accession>A0A1N6YIK7</accession>
<dbReference type="AlphaFoldDB" id="A0A1N6YIK7"/>
<sequence>MNTNKKKPKNICESFTPELTRQFIIDIDIALKKIDINPVKELLEKYHIENFQDSIDFIEALDYCLNGWKKEHMGSKIYGEVTTSDSKCIACEHGKGMVVYEFEYIHSLAPEPMNRVVYGRDFGILFDIRNEILFEIRVCNAFLDKGEMERLRIV</sequence>
<name>A0A1N6YIK7_9FLAO</name>
<keyword evidence="2" id="KW-1185">Reference proteome</keyword>
<dbReference type="OrthoDB" id="1177152at2"/>